<dbReference type="Proteomes" id="UP001229862">
    <property type="component" value="Chromosome"/>
</dbReference>
<evidence type="ECO:0000313" key="4">
    <source>
        <dbReference type="Proteomes" id="UP001223336"/>
    </source>
</evidence>
<dbReference type="AlphaFoldDB" id="A0AA51MRJ0"/>
<evidence type="ECO:0000259" key="1">
    <source>
        <dbReference type="Pfam" id="PF00533"/>
    </source>
</evidence>
<proteinExistence type="predicted"/>
<dbReference type="EMBL" id="JAVFKN010000026">
    <property type="protein sequence ID" value="MDQ5770198.1"/>
    <property type="molecule type" value="Genomic_DNA"/>
</dbReference>
<reference evidence="3 4" key="1">
    <citation type="submission" date="2023-08" db="EMBL/GenBank/DDBJ databases">
        <title>New molecular markers tilS and rpoB for phylogenetic and monitoring studies of the genus Thiothrix biodiversity.</title>
        <authorList>
            <person name="Ravin N.V."/>
            <person name="Smolyakov D."/>
            <person name="Markov N.D."/>
            <person name="Beletsky A.V."/>
            <person name="Mardanov A.V."/>
            <person name="Rudenko T.S."/>
            <person name="Grabovich M.Y."/>
        </authorList>
    </citation>
    <scope>NUCLEOTIDE SEQUENCE</scope>
    <source>
        <strain evidence="3">DNT52</strain>
        <strain evidence="2 4">H33</strain>
    </source>
</reference>
<dbReference type="Pfam" id="PF00533">
    <property type="entry name" value="BRCT"/>
    <property type="match status" value="1"/>
</dbReference>
<dbReference type="SUPFAM" id="SSF52113">
    <property type="entry name" value="BRCT domain"/>
    <property type="match status" value="1"/>
</dbReference>
<dbReference type="InterPro" id="IPR001357">
    <property type="entry name" value="BRCT_dom"/>
</dbReference>
<accession>A0AA51MRJ0</accession>
<dbReference type="Proteomes" id="UP001223336">
    <property type="component" value="Unassembled WGS sequence"/>
</dbReference>
<feature type="domain" description="BRCT" evidence="1">
    <location>
        <begin position="85"/>
        <end position="152"/>
    </location>
</feature>
<dbReference type="RefSeq" id="WP_308135960.1">
    <property type="nucleotide sequence ID" value="NZ_CP133197.1"/>
</dbReference>
<protein>
    <submittedName>
        <fullName evidence="3">BRCT domain-containing protein</fullName>
    </submittedName>
</protein>
<evidence type="ECO:0000313" key="2">
    <source>
        <dbReference type="EMBL" id="MDQ5770198.1"/>
    </source>
</evidence>
<keyword evidence="4" id="KW-1185">Reference proteome</keyword>
<dbReference type="EMBL" id="CP133217">
    <property type="protein sequence ID" value="WML88938.1"/>
    <property type="molecule type" value="Genomic_DNA"/>
</dbReference>
<name>A0AA51MRJ0_9GAMM</name>
<gene>
    <name evidence="2" type="ORF">RCC75_16790</name>
    <name evidence="3" type="ORF">RCG00_11295</name>
</gene>
<dbReference type="Gene3D" id="3.40.50.10190">
    <property type="entry name" value="BRCT domain"/>
    <property type="match status" value="1"/>
</dbReference>
<dbReference type="InterPro" id="IPR036420">
    <property type="entry name" value="BRCT_dom_sf"/>
</dbReference>
<organism evidence="3">
    <name type="scientific">Thiothrix subterranea</name>
    <dbReference type="NCBI Taxonomy" id="2735563"/>
    <lineage>
        <taxon>Bacteria</taxon>
        <taxon>Pseudomonadati</taxon>
        <taxon>Pseudomonadota</taxon>
        <taxon>Gammaproteobacteria</taxon>
        <taxon>Thiotrichales</taxon>
        <taxon>Thiotrichaceae</taxon>
        <taxon>Thiothrix</taxon>
    </lineage>
</organism>
<evidence type="ECO:0000313" key="3">
    <source>
        <dbReference type="EMBL" id="WML88938.1"/>
    </source>
</evidence>
<sequence length="164" mass="18452">MMILYSDSKGALSVHISRKPRDDGMYLRGFCEAAKGLRTWRKDRIVQEFTDEVELYTYLRANPIDSCSNSTQRKPRARKPEGAVFEICFTGFPAKERSELEAKATAFGMWVKNSVTVNLDLLCTGEKAGPVKMQKAEAQGTCLLTVDEFFDLVNNGVMPEGWVK</sequence>